<dbReference type="PROSITE" id="PS51459">
    <property type="entry name" value="FIDO"/>
    <property type="match status" value="1"/>
</dbReference>
<dbReference type="Pfam" id="PF02661">
    <property type="entry name" value="Fic"/>
    <property type="match status" value="1"/>
</dbReference>
<gene>
    <name evidence="4" type="ORF">QBC35DRAFT_375948</name>
</gene>
<name>A0AAN6X024_9PEZI</name>
<feature type="binding site" evidence="2">
    <location>
        <begin position="120"/>
        <end position="127"/>
    </location>
    <ligand>
        <name>ATP</name>
        <dbReference type="ChEBI" id="CHEBI:30616"/>
    </ligand>
</feature>
<dbReference type="Gene3D" id="1.10.3290.10">
    <property type="entry name" value="Fido-like domain"/>
    <property type="match status" value="1"/>
</dbReference>
<dbReference type="InterPro" id="IPR040198">
    <property type="entry name" value="Fido_containing"/>
</dbReference>
<dbReference type="PANTHER" id="PTHR13504">
    <property type="entry name" value="FIDO DOMAIN-CONTAINING PROTEIN DDB_G0283145"/>
    <property type="match status" value="1"/>
</dbReference>
<dbReference type="EMBL" id="MU864359">
    <property type="protein sequence ID" value="KAK4191494.1"/>
    <property type="molecule type" value="Genomic_DNA"/>
</dbReference>
<reference evidence="4" key="2">
    <citation type="submission" date="2023-05" db="EMBL/GenBank/DDBJ databases">
        <authorList>
            <consortium name="Lawrence Berkeley National Laboratory"/>
            <person name="Steindorff A."/>
            <person name="Hensen N."/>
            <person name="Bonometti L."/>
            <person name="Westerberg I."/>
            <person name="Brannstrom I.O."/>
            <person name="Guillou S."/>
            <person name="Cros-Aarteil S."/>
            <person name="Calhoun S."/>
            <person name="Haridas S."/>
            <person name="Kuo A."/>
            <person name="Mondo S."/>
            <person name="Pangilinan J."/>
            <person name="Riley R."/>
            <person name="Labutti K."/>
            <person name="Andreopoulos B."/>
            <person name="Lipzen A."/>
            <person name="Chen C."/>
            <person name="Yanf M."/>
            <person name="Daum C."/>
            <person name="Ng V."/>
            <person name="Clum A."/>
            <person name="Ohm R."/>
            <person name="Martin F."/>
            <person name="Silar P."/>
            <person name="Natvig D."/>
            <person name="Lalanne C."/>
            <person name="Gautier V."/>
            <person name="Ament-Velasquez S.L."/>
            <person name="Kruys A."/>
            <person name="Hutchinson M.I."/>
            <person name="Powell A.J."/>
            <person name="Barry K."/>
            <person name="Miller A.N."/>
            <person name="Grigoriev I.V."/>
            <person name="Debuchy R."/>
            <person name="Gladieux P."/>
            <person name="Thoren M.H."/>
            <person name="Johannesson H."/>
        </authorList>
    </citation>
    <scope>NUCLEOTIDE SEQUENCE</scope>
    <source>
        <strain evidence="4">PSN309</strain>
    </source>
</reference>
<dbReference type="InterPro" id="IPR036597">
    <property type="entry name" value="Fido-like_dom_sf"/>
</dbReference>
<evidence type="ECO:0000256" key="1">
    <source>
        <dbReference type="PIRSR" id="PIRSR640198-1"/>
    </source>
</evidence>
<comment type="caution">
    <text evidence="4">The sequence shown here is derived from an EMBL/GenBank/DDBJ whole genome shotgun (WGS) entry which is preliminary data.</text>
</comment>
<evidence type="ECO:0000259" key="3">
    <source>
        <dbReference type="PROSITE" id="PS51459"/>
    </source>
</evidence>
<dbReference type="AlphaFoldDB" id="A0AAN6X024"/>
<evidence type="ECO:0000256" key="2">
    <source>
        <dbReference type="PIRSR" id="PIRSR640198-2"/>
    </source>
</evidence>
<evidence type="ECO:0000313" key="5">
    <source>
        <dbReference type="Proteomes" id="UP001302126"/>
    </source>
</evidence>
<keyword evidence="5" id="KW-1185">Reference proteome</keyword>
<evidence type="ECO:0000313" key="4">
    <source>
        <dbReference type="EMBL" id="KAK4191494.1"/>
    </source>
</evidence>
<keyword evidence="2" id="KW-0067">ATP-binding</keyword>
<reference evidence="4" key="1">
    <citation type="journal article" date="2023" name="Mol. Phylogenet. Evol.">
        <title>Genome-scale phylogeny and comparative genomics of the fungal order Sordariales.</title>
        <authorList>
            <person name="Hensen N."/>
            <person name="Bonometti L."/>
            <person name="Westerberg I."/>
            <person name="Brannstrom I.O."/>
            <person name="Guillou S."/>
            <person name="Cros-Aarteil S."/>
            <person name="Calhoun S."/>
            <person name="Haridas S."/>
            <person name="Kuo A."/>
            <person name="Mondo S."/>
            <person name="Pangilinan J."/>
            <person name="Riley R."/>
            <person name="LaButti K."/>
            <person name="Andreopoulos B."/>
            <person name="Lipzen A."/>
            <person name="Chen C."/>
            <person name="Yan M."/>
            <person name="Daum C."/>
            <person name="Ng V."/>
            <person name="Clum A."/>
            <person name="Steindorff A."/>
            <person name="Ohm R.A."/>
            <person name="Martin F."/>
            <person name="Silar P."/>
            <person name="Natvig D.O."/>
            <person name="Lalanne C."/>
            <person name="Gautier V."/>
            <person name="Ament-Velasquez S.L."/>
            <person name="Kruys A."/>
            <person name="Hutchinson M.I."/>
            <person name="Powell A.J."/>
            <person name="Barry K."/>
            <person name="Miller A.N."/>
            <person name="Grigoriev I.V."/>
            <person name="Debuchy R."/>
            <person name="Gladieux P."/>
            <person name="Hiltunen Thoren M."/>
            <person name="Johannesson H."/>
        </authorList>
    </citation>
    <scope>NUCLEOTIDE SEQUENCE</scope>
    <source>
        <strain evidence="4">PSN309</strain>
    </source>
</reference>
<sequence length="207" mass="23939">ARREVLQHAHALAYFFDRFIEECPPEGLSEELLLSTHKILCAGWEDSFAGKYRDCRVATKFERTECMRAEAIPDYMARMVKDFNEQVDLRWPRSGATTPNVFTVAARYHNQLAMIHPFVDGNGRMSRILLNGILFKYSRADCSSPSQRLVAPIGKDLDEKWEYLDTTTSASKVFRDEDMEVPFAKQTYHEKFAKMVRNKGRGIARLY</sequence>
<keyword evidence="2" id="KW-0547">Nucleotide-binding</keyword>
<dbReference type="InterPro" id="IPR003812">
    <property type="entry name" value="Fido"/>
</dbReference>
<proteinExistence type="predicted"/>
<dbReference type="Proteomes" id="UP001302126">
    <property type="component" value="Unassembled WGS sequence"/>
</dbReference>
<feature type="domain" description="Fido" evidence="3">
    <location>
        <begin position="28"/>
        <end position="186"/>
    </location>
</feature>
<protein>
    <submittedName>
        <fullName evidence="4">Fido domain-containing protein</fullName>
    </submittedName>
</protein>
<accession>A0AAN6X024</accession>
<organism evidence="4 5">
    <name type="scientific">Podospora australis</name>
    <dbReference type="NCBI Taxonomy" id="1536484"/>
    <lineage>
        <taxon>Eukaryota</taxon>
        <taxon>Fungi</taxon>
        <taxon>Dikarya</taxon>
        <taxon>Ascomycota</taxon>
        <taxon>Pezizomycotina</taxon>
        <taxon>Sordariomycetes</taxon>
        <taxon>Sordariomycetidae</taxon>
        <taxon>Sordariales</taxon>
        <taxon>Podosporaceae</taxon>
        <taxon>Podospora</taxon>
    </lineage>
</organism>
<dbReference type="SUPFAM" id="SSF140931">
    <property type="entry name" value="Fic-like"/>
    <property type="match status" value="1"/>
</dbReference>
<feature type="active site" evidence="1">
    <location>
        <position position="116"/>
    </location>
</feature>
<dbReference type="PANTHER" id="PTHR13504:SF38">
    <property type="entry name" value="FIDO DOMAIN-CONTAINING PROTEIN"/>
    <property type="match status" value="1"/>
</dbReference>
<dbReference type="GO" id="GO:0005524">
    <property type="term" value="F:ATP binding"/>
    <property type="evidence" value="ECO:0007669"/>
    <property type="project" value="UniProtKB-KW"/>
</dbReference>
<feature type="non-terminal residue" evidence="4">
    <location>
        <position position="1"/>
    </location>
</feature>